<dbReference type="SUPFAM" id="SSF57850">
    <property type="entry name" value="RING/U-box"/>
    <property type="match status" value="1"/>
</dbReference>
<dbReference type="EC" id="2.3.2.27" evidence="2"/>
<comment type="caution">
    <text evidence="11">The sequence shown here is derived from an EMBL/GenBank/DDBJ whole genome shotgun (WGS) entry which is preliminary data.</text>
</comment>
<keyword evidence="4" id="KW-0479">Metal-binding</keyword>
<keyword evidence="3" id="KW-0808">Transferase</keyword>
<dbReference type="GO" id="GO:0008270">
    <property type="term" value="F:zinc ion binding"/>
    <property type="evidence" value="ECO:0007669"/>
    <property type="project" value="UniProtKB-KW"/>
</dbReference>
<dbReference type="InterPro" id="IPR001841">
    <property type="entry name" value="Znf_RING"/>
</dbReference>
<dbReference type="AlphaFoldDB" id="A0A445IJT7"/>
<dbReference type="Gene3D" id="3.30.40.10">
    <property type="entry name" value="Zinc/RING finger domain, C3HC4 (zinc finger)"/>
    <property type="match status" value="1"/>
</dbReference>
<dbReference type="PANTHER" id="PTHR46463:SF27">
    <property type="entry name" value="OS03G0788800 PROTEIN"/>
    <property type="match status" value="1"/>
</dbReference>
<proteinExistence type="predicted"/>
<feature type="domain" description="RING-type" evidence="10">
    <location>
        <begin position="67"/>
        <end position="107"/>
    </location>
</feature>
<protein>
    <recommendedName>
        <fullName evidence="2">RING-type E3 ubiquitin transferase</fullName>
        <ecNumber evidence="2">2.3.2.27</ecNumber>
    </recommendedName>
</protein>
<feature type="compositionally biased region" description="Polar residues" evidence="9">
    <location>
        <begin position="402"/>
        <end position="417"/>
    </location>
</feature>
<dbReference type="FunFam" id="3.30.40.10:FF:000746">
    <property type="entry name" value="E3 ubiquitin-protein ligase RHF2A"/>
    <property type="match status" value="1"/>
</dbReference>
<keyword evidence="12" id="KW-1185">Reference proteome</keyword>
<dbReference type="InterPro" id="IPR013083">
    <property type="entry name" value="Znf_RING/FYVE/PHD"/>
</dbReference>
<sequence length="417" mass="45918">IQQGLIFSSLGSLRFLSPPPPPPFFSFLGLFQFSMEVPEMEGKTESHVTSAEAFVEGGVQEACDDACSICLEDFCKSDPATVTNCKHEFHLQCILEWCQRSSQCPMCWQPISLRDTTSQELLEAVELERSLRDTPSRNAAIFHHPALGDFELQHLPMAMNEADIEERIIQHLTAAAAMRRSHHLGQREGHRTRSSAHGRPHFLVYSTQPSAPPFAAGGESEPAAIPVGIPSTPLTFDGNEQSSPQQIPYFQTRGSSLTSGSTVATTNLQGVHSNDRRFASHSFPASQDRAQPSEQSFSDSLRSRFNAVSTRYKESISKGTRGWKERLFSPNSSMSELGSEVKRELNAKIASVSRLMERLETTRENNRAAGTSLSNPNHLVNCSIAETSNQNNVEARGENSLRDNSTPTTFSASSDSK</sequence>
<evidence type="ECO:0000256" key="8">
    <source>
        <dbReference type="PROSITE-ProRule" id="PRU00175"/>
    </source>
</evidence>
<evidence type="ECO:0000256" key="6">
    <source>
        <dbReference type="ARBA" id="ARBA00022786"/>
    </source>
</evidence>
<dbReference type="PROSITE" id="PS50089">
    <property type="entry name" value="ZF_RING_2"/>
    <property type="match status" value="1"/>
</dbReference>
<name>A0A445IJT7_GLYSO</name>
<dbReference type="Proteomes" id="UP000289340">
    <property type="component" value="Chromosome 10"/>
</dbReference>
<evidence type="ECO:0000256" key="5">
    <source>
        <dbReference type="ARBA" id="ARBA00022771"/>
    </source>
</evidence>
<feature type="non-terminal residue" evidence="11">
    <location>
        <position position="1"/>
    </location>
</feature>
<comment type="catalytic activity">
    <reaction evidence="1">
        <text>S-ubiquitinyl-[E2 ubiquitin-conjugating enzyme]-L-cysteine + [acceptor protein]-L-lysine = [E2 ubiquitin-conjugating enzyme]-L-cysteine + N(6)-ubiquitinyl-[acceptor protein]-L-lysine.</text>
        <dbReference type="EC" id="2.3.2.27"/>
    </reaction>
</comment>
<evidence type="ECO:0000256" key="7">
    <source>
        <dbReference type="ARBA" id="ARBA00022833"/>
    </source>
</evidence>
<evidence type="ECO:0000259" key="10">
    <source>
        <dbReference type="PROSITE" id="PS50089"/>
    </source>
</evidence>
<dbReference type="SMART" id="SM00184">
    <property type="entry name" value="RING"/>
    <property type="match status" value="1"/>
</dbReference>
<organism evidence="11 12">
    <name type="scientific">Glycine soja</name>
    <name type="common">Wild soybean</name>
    <dbReference type="NCBI Taxonomy" id="3848"/>
    <lineage>
        <taxon>Eukaryota</taxon>
        <taxon>Viridiplantae</taxon>
        <taxon>Streptophyta</taxon>
        <taxon>Embryophyta</taxon>
        <taxon>Tracheophyta</taxon>
        <taxon>Spermatophyta</taxon>
        <taxon>Magnoliopsida</taxon>
        <taxon>eudicotyledons</taxon>
        <taxon>Gunneridae</taxon>
        <taxon>Pentapetalae</taxon>
        <taxon>rosids</taxon>
        <taxon>fabids</taxon>
        <taxon>Fabales</taxon>
        <taxon>Fabaceae</taxon>
        <taxon>Papilionoideae</taxon>
        <taxon>50 kb inversion clade</taxon>
        <taxon>NPAAA clade</taxon>
        <taxon>indigoferoid/millettioid clade</taxon>
        <taxon>Phaseoleae</taxon>
        <taxon>Glycine</taxon>
        <taxon>Glycine subgen. Soja</taxon>
    </lineage>
</organism>
<dbReference type="PANTHER" id="PTHR46463">
    <property type="entry name" value="ZINC FINGER, RING/FYVE/PHD-TYPE"/>
    <property type="match status" value="1"/>
</dbReference>
<evidence type="ECO:0000256" key="9">
    <source>
        <dbReference type="SAM" id="MobiDB-lite"/>
    </source>
</evidence>
<keyword evidence="6" id="KW-0833">Ubl conjugation pathway</keyword>
<feature type="region of interest" description="Disordered" evidence="9">
    <location>
        <begin position="281"/>
        <end position="301"/>
    </location>
</feature>
<evidence type="ECO:0000313" key="11">
    <source>
        <dbReference type="EMBL" id="RZB86321.1"/>
    </source>
</evidence>
<evidence type="ECO:0000256" key="4">
    <source>
        <dbReference type="ARBA" id="ARBA00022723"/>
    </source>
</evidence>
<dbReference type="Pfam" id="PF13639">
    <property type="entry name" value="zf-RING_2"/>
    <property type="match status" value="1"/>
</dbReference>
<evidence type="ECO:0000313" key="12">
    <source>
        <dbReference type="Proteomes" id="UP000289340"/>
    </source>
</evidence>
<evidence type="ECO:0000256" key="3">
    <source>
        <dbReference type="ARBA" id="ARBA00022679"/>
    </source>
</evidence>
<feature type="region of interest" description="Disordered" evidence="9">
    <location>
        <begin position="386"/>
        <end position="417"/>
    </location>
</feature>
<dbReference type="GO" id="GO:0061630">
    <property type="term" value="F:ubiquitin protein ligase activity"/>
    <property type="evidence" value="ECO:0007669"/>
    <property type="project" value="UniProtKB-EC"/>
</dbReference>
<dbReference type="EMBL" id="QZWG01000010">
    <property type="protein sequence ID" value="RZB86321.1"/>
    <property type="molecule type" value="Genomic_DNA"/>
</dbReference>
<feature type="compositionally biased region" description="Polar residues" evidence="9">
    <location>
        <begin position="283"/>
        <end position="300"/>
    </location>
</feature>
<gene>
    <name evidence="11" type="ORF">D0Y65_026393</name>
</gene>
<reference evidence="11 12" key="1">
    <citation type="submission" date="2018-09" db="EMBL/GenBank/DDBJ databases">
        <title>A high-quality reference genome of wild soybean provides a powerful tool to mine soybean genomes.</title>
        <authorList>
            <person name="Xie M."/>
            <person name="Chung C.Y.L."/>
            <person name="Li M.-W."/>
            <person name="Wong F.-L."/>
            <person name="Chan T.-F."/>
            <person name="Lam H.-M."/>
        </authorList>
    </citation>
    <scope>NUCLEOTIDE SEQUENCE [LARGE SCALE GENOMIC DNA]</scope>
    <source>
        <strain evidence="12">cv. W05</strain>
        <tissue evidence="11">Hypocotyl of etiolated seedlings</tissue>
    </source>
</reference>
<evidence type="ECO:0000256" key="1">
    <source>
        <dbReference type="ARBA" id="ARBA00000900"/>
    </source>
</evidence>
<evidence type="ECO:0000256" key="2">
    <source>
        <dbReference type="ARBA" id="ARBA00012483"/>
    </source>
</evidence>
<keyword evidence="7" id="KW-0862">Zinc</keyword>
<accession>A0A445IJT7</accession>
<keyword evidence="5 8" id="KW-0863">Zinc-finger</keyword>